<gene>
    <name evidence="8" type="ORF">MTR64_15490</name>
</gene>
<dbReference type="EMBL" id="JALHLE010000025">
    <property type="protein sequence ID" value="MCJ2179974.1"/>
    <property type="molecule type" value="Genomic_DNA"/>
</dbReference>
<dbReference type="SMART" id="SM00283">
    <property type="entry name" value="MA"/>
    <property type="match status" value="1"/>
</dbReference>
<dbReference type="Pfam" id="PF05227">
    <property type="entry name" value="CHASE3"/>
    <property type="match status" value="1"/>
</dbReference>
<evidence type="ECO:0000256" key="2">
    <source>
        <dbReference type="ARBA" id="ARBA00029447"/>
    </source>
</evidence>
<evidence type="ECO:0000256" key="4">
    <source>
        <dbReference type="SAM" id="MobiDB-lite"/>
    </source>
</evidence>
<dbReference type="Proteomes" id="UP001162880">
    <property type="component" value="Unassembled WGS sequence"/>
</dbReference>
<feature type="domain" description="HAMP" evidence="7">
    <location>
        <begin position="264"/>
        <end position="315"/>
    </location>
</feature>
<feature type="transmembrane region" description="Helical" evidence="5">
    <location>
        <begin position="12"/>
        <end position="36"/>
    </location>
</feature>
<comment type="similarity">
    <text evidence="2">Belongs to the methyl-accepting chemotaxis (MCP) protein family.</text>
</comment>
<keyword evidence="1" id="KW-0145">Chemotaxis</keyword>
<reference evidence="8" key="1">
    <citation type="submission" date="2022-03" db="EMBL/GenBank/DDBJ databases">
        <title>Identification of a novel bacterium isolated from mangrove sediments.</title>
        <authorList>
            <person name="Pan X."/>
        </authorList>
    </citation>
    <scope>NUCLEOTIDE SEQUENCE</scope>
    <source>
        <strain evidence="8">B2580</strain>
    </source>
</reference>
<keyword evidence="3" id="KW-0807">Transducer</keyword>
<sequence>MLSSLNIPKKLAVAFVAINLSAAIMMLVFAINIVMISRSTERTNFHQDIHSKALELETQILRQNSQMRGYLVTGDDTYLKSYYEGRDQYDEVSAELENLLTNPEMKDKLLESRAETLKWRADWGDKSIEIVKQGQLQEAAERVRDAGKNALVSAAVLPLRDLRDYEEAQLKEESDGQSGAITTAWIALAIGGLALIGVAVALQRKLSRDIAAPVGELTDTMAALADGRNDISVPGTERVDELGNMARAVLVFRDEAIAKIAADKDREKAMAEIGDKLHDLSQSDLRARLNDLPDAFSSVARDFNNALDQLCSVMGSVRGSIDSISTGSSEIRQATTDLSNRSEEQAARLQSSAAAMDEITRKVGESAGIVAQANKAMSEARGEAEQGGAVVQRAIEAMHGIDQATKEIAEIITVIDGIAFQTNLLALNAGVEAARAGDAGKGFAVVASEVRALAQRAADAASDVKSRILAATDHVTSGVGLVNDTGGSLNRIIERVSSVSESIEAMAEAAEQQSTGLLKVNEAISAMDAMTQQNAAMVEETTAATEMLAREAQQLFEAFSTFKVDDSPSFRKAAPAAATPRPAAPAPRPVQAPKAAATPRVVGNLAVQTSEDDWSEF</sequence>
<dbReference type="Gene3D" id="1.10.287.950">
    <property type="entry name" value="Methyl-accepting chemotaxis protein"/>
    <property type="match status" value="1"/>
</dbReference>
<evidence type="ECO:0000259" key="7">
    <source>
        <dbReference type="PROSITE" id="PS50885"/>
    </source>
</evidence>
<evidence type="ECO:0000259" key="6">
    <source>
        <dbReference type="PROSITE" id="PS50111"/>
    </source>
</evidence>
<dbReference type="InterPro" id="IPR051310">
    <property type="entry name" value="MCP_chemotaxis"/>
</dbReference>
<feature type="region of interest" description="Disordered" evidence="4">
    <location>
        <begin position="571"/>
        <end position="599"/>
    </location>
</feature>
<evidence type="ECO:0000256" key="5">
    <source>
        <dbReference type="SAM" id="Phobius"/>
    </source>
</evidence>
<dbReference type="InterPro" id="IPR004090">
    <property type="entry name" value="Chemotax_Me-accpt_rcpt"/>
</dbReference>
<accession>A0ABT0B4L6</accession>
<dbReference type="InterPro" id="IPR003660">
    <property type="entry name" value="HAMP_dom"/>
</dbReference>
<dbReference type="SMART" id="SM00304">
    <property type="entry name" value="HAMP"/>
    <property type="match status" value="2"/>
</dbReference>
<comment type="caution">
    <text evidence="8">The sequence shown here is derived from an EMBL/GenBank/DDBJ whole genome shotgun (WGS) entry which is preliminary data.</text>
</comment>
<dbReference type="SUPFAM" id="SSF58104">
    <property type="entry name" value="Methyl-accepting chemotaxis protein (MCP) signaling domain"/>
    <property type="match status" value="1"/>
</dbReference>
<keyword evidence="5" id="KW-0472">Membrane</keyword>
<feature type="domain" description="HAMP" evidence="7">
    <location>
        <begin position="208"/>
        <end position="261"/>
    </location>
</feature>
<proteinExistence type="inferred from homology"/>
<feature type="transmembrane region" description="Helical" evidence="5">
    <location>
        <begin position="180"/>
        <end position="202"/>
    </location>
</feature>
<evidence type="ECO:0000313" key="9">
    <source>
        <dbReference type="Proteomes" id="UP001162880"/>
    </source>
</evidence>
<dbReference type="Pfam" id="PF00015">
    <property type="entry name" value="MCPsignal"/>
    <property type="match status" value="1"/>
</dbReference>
<name>A0ABT0B4L6_9SPHN</name>
<keyword evidence="5" id="KW-0812">Transmembrane</keyword>
<dbReference type="PANTHER" id="PTHR43531:SF11">
    <property type="entry name" value="METHYL-ACCEPTING CHEMOTAXIS PROTEIN 3"/>
    <property type="match status" value="1"/>
</dbReference>
<dbReference type="PRINTS" id="PR00260">
    <property type="entry name" value="CHEMTRNSDUCR"/>
</dbReference>
<keyword evidence="9" id="KW-1185">Reference proteome</keyword>
<dbReference type="PANTHER" id="PTHR43531">
    <property type="entry name" value="PROTEIN ICFG"/>
    <property type="match status" value="1"/>
</dbReference>
<evidence type="ECO:0000313" key="8">
    <source>
        <dbReference type="EMBL" id="MCJ2179974.1"/>
    </source>
</evidence>
<dbReference type="Pfam" id="PF00672">
    <property type="entry name" value="HAMP"/>
    <property type="match status" value="1"/>
</dbReference>
<dbReference type="Gene3D" id="1.10.8.500">
    <property type="entry name" value="HAMP domain in histidine kinase"/>
    <property type="match status" value="1"/>
</dbReference>
<evidence type="ECO:0000256" key="1">
    <source>
        <dbReference type="ARBA" id="ARBA00022500"/>
    </source>
</evidence>
<protein>
    <submittedName>
        <fullName evidence="8">Methyl-accepting chemotaxis protein</fullName>
    </submittedName>
</protein>
<dbReference type="InterPro" id="IPR007891">
    <property type="entry name" value="CHASE3"/>
</dbReference>
<dbReference type="SUPFAM" id="SSF158472">
    <property type="entry name" value="HAMP domain-like"/>
    <property type="match status" value="1"/>
</dbReference>
<feature type="domain" description="Methyl-accepting transducer" evidence="6">
    <location>
        <begin position="320"/>
        <end position="549"/>
    </location>
</feature>
<dbReference type="PROSITE" id="PS50885">
    <property type="entry name" value="HAMP"/>
    <property type="match status" value="2"/>
</dbReference>
<keyword evidence="5" id="KW-1133">Transmembrane helix</keyword>
<dbReference type="PROSITE" id="PS50111">
    <property type="entry name" value="CHEMOTAXIS_TRANSDUC_2"/>
    <property type="match status" value="1"/>
</dbReference>
<evidence type="ECO:0000256" key="3">
    <source>
        <dbReference type="PROSITE-ProRule" id="PRU00284"/>
    </source>
</evidence>
<dbReference type="InterPro" id="IPR004089">
    <property type="entry name" value="MCPsignal_dom"/>
</dbReference>
<organism evidence="8 9">
    <name type="scientific">Novosphingobium album</name>
    <name type="common">ex Hu et al. 2023</name>
    <dbReference type="NCBI Taxonomy" id="2930093"/>
    <lineage>
        <taxon>Bacteria</taxon>
        <taxon>Pseudomonadati</taxon>
        <taxon>Pseudomonadota</taxon>
        <taxon>Alphaproteobacteria</taxon>
        <taxon>Sphingomonadales</taxon>
        <taxon>Sphingomonadaceae</taxon>
        <taxon>Novosphingobium</taxon>
    </lineage>
</organism>